<reference evidence="1 2" key="1">
    <citation type="journal article" date="2016" name="Mol. Biol. Evol.">
        <title>Genome-Wide Survey of Gut Fungi (Harpellales) Reveals the First Horizontally Transferred Ubiquitin Gene from a Mosquito Host.</title>
        <authorList>
            <person name="Wang Y."/>
            <person name="White M.M."/>
            <person name="Kvist S."/>
            <person name="Moncalvo J.M."/>
        </authorList>
    </citation>
    <scope>NUCLEOTIDE SEQUENCE [LARGE SCALE GENOMIC DNA]</scope>
    <source>
        <strain evidence="1 2">ALG-7-W6</strain>
    </source>
</reference>
<evidence type="ECO:0000313" key="2">
    <source>
        <dbReference type="Proteomes" id="UP000187455"/>
    </source>
</evidence>
<keyword evidence="2" id="KW-1185">Reference proteome</keyword>
<protein>
    <submittedName>
        <fullName evidence="1">Uncharacterized protein</fullName>
    </submittedName>
</protein>
<sequence length="118" mass="13480">MVDPFFTTRTPVTDLSVYLELINQLPSIEEGFFRLPLFEEKRKLAIYSCLKTSYMNYNPPPQNYSASSTIKKLDSTFYGIQNTSNRIGSAPETGILRPTVCHNEEDWGSKTSFRSNKV</sequence>
<evidence type="ECO:0000313" key="1">
    <source>
        <dbReference type="EMBL" id="OLY79028.1"/>
    </source>
</evidence>
<gene>
    <name evidence="1" type="ORF">AYI68_g6913</name>
</gene>
<accession>A0A1R0GQ99</accession>
<dbReference type="OrthoDB" id="5545891at2759"/>
<organism evidence="1 2">
    <name type="scientific">Smittium mucronatum</name>
    <dbReference type="NCBI Taxonomy" id="133383"/>
    <lineage>
        <taxon>Eukaryota</taxon>
        <taxon>Fungi</taxon>
        <taxon>Fungi incertae sedis</taxon>
        <taxon>Zoopagomycota</taxon>
        <taxon>Kickxellomycotina</taxon>
        <taxon>Harpellomycetes</taxon>
        <taxon>Harpellales</taxon>
        <taxon>Legeriomycetaceae</taxon>
        <taxon>Smittium</taxon>
    </lineage>
</organism>
<name>A0A1R0GQ99_9FUNG</name>
<proteinExistence type="predicted"/>
<dbReference type="EMBL" id="LSSL01005105">
    <property type="protein sequence ID" value="OLY79028.1"/>
    <property type="molecule type" value="Genomic_DNA"/>
</dbReference>
<comment type="caution">
    <text evidence="1">The sequence shown here is derived from an EMBL/GenBank/DDBJ whole genome shotgun (WGS) entry which is preliminary data.</text>
</comment>
<dbReference type="AlphaFoldDB" id="A0A1R0GQ99"/>
<dbReference type="STRING" id="133383.A0A1R0GQ99"/>
<dbReference type="Proteomes" id="UP000187455">
    <property type="component" value="Unassembled WGS sequence"/>
</dbReference>